<dbReference type="EMBL" id="OY288114">
    <property type="protein sequence ID" value="CAJ0849341.1"/>
    <property type="molecule type" value="Genomic_DNA"/>
</dbReference>
<dbReference type="SMART" id="SM00477">
    <property type="entry name" value="NUC"/>
    <property type="match status" value="1"/>
</dbReference>
<dbReference type="PANTHER" id="PTHR13966">
    <property type="entry name" value="ENDONUCLEASE RELATED"/>
    <property type="match status" value="1"/>
</dbReference>
<dbReference type="SUPFAM" id="SSF54060">
    <property type="entry name" value="His-Me finger endonucleases"/>
    <property type="match status" value="1"/>
</dbReference>
<name>A0AA48R9P9_9ZZZZ</name>
<dbReference type="InterPro" id="IPR040255">
    <property type="entry name" value="Non-specific_endonuclease"/>
</dbReference>
<dbReference type="Pfam" id="PF13365">
    <property type="entry name" value="Trypsin_2"/>
    <property type="match status" value="1"/>
</dbReference>
<dbReference type="AlphaFoldDB" id="A0AA48R9P9"/>
<feature type="domain" description="ENPP1-3/EXOG-like endonuclease/phosphodiesterase" evidence="1">
    <location>
        <begin position="451"/>
        <end position="665"/>
    </location>
</feature>
<gene>
    <name evidence="3" type="ORF">AMST5_00111</name>
</gene>
<evidence type="ECO:0008006" key="4">
    <source>
        <dbReference type="Google" id="ProtNLM"/>
    </source>
</evidence>
<dbReference type="GO" id="GO:0046872">
    <property type="term" value="F:metal ion binding"/>
    <property type="evidence" value="ECO:0007669"/>
    <property type="project" value="InterPro"/>
</dbReference>
<proteinExistence type="predicted"/>
<evidence type="ECO:0000259" key="2">
    <source>
        <dbReference type="SMART" id="SM00892"/>
    </source>
</evidence>
<dbReference type="SUPFAM" id="SSF50494">
    <property type="entry name" value="Trypsin-like serine proteases"/>
    <property type="match status" value="1"/>
</dbReference>
<protein>
    <recommendedName>
        <fullName evidence="4">Serine protease</fullName>
    </recommendedName>
</protein>
<organism evidence="3">
    <name type="scientific">freshwater sediment metagenome</name>
    <dbReference type="NCBI Taxonomy" id="556182"/>
    <lineage>
        <taxon>unclassified sequences</taxon>
        <taxon>metagenomes</taxon>
        <taxon>ecological metagenomes</taxon>
    </lineage>
</organism>
<dbReference type="InterPro" id="IPR044929">
    <property type="entry name" value="DNA/RNA_non-sp_Endonuclease_sf"/>
</dbReference>
<dbReference type="Pfam" id="PF01223">
    <property type="entry name" value="Endonuclease_NS"/>
    <property type="match status" value="1"/>
</dbReference>
<dbReference type="GO" id="GO:0016787">
    <property type="term" value="F:hydrolase activity"/>
    <property type="evidence" value="ECO:0007669"/>
    <property type="project" value="InterPro"/>
</dbReference>
<dbReference type="InterPro" id="IPR009003">
    <property type="entry name" value="Peptidase_S1_PA"/>
</dbReference>
<dbReference type="SMART" id="SM00892">
    <property type="entry name" value="Endonuclease_NS"/>
    <property type="match status" value="1"/>
</dbReference>
<dbReference type="InterPro" id="IPR044925">
    <property type="entry name" value="His-Me_finger_sf"/>
</dbReference>
<dbReference type="Gene3D" id="3.40.570.10">
    <property type="entry name" value="Extracellular Endonuclease, subunit A"/>
    <property type="match status" value="1"/>
</dbReference>
<evidence type="ECO:0000313" key="3">
    <source>
        <dbReference type="EMBL" id="CAJ0849341.1"/>
    </source>
</evidence>
<feature type="domain" description="DNA/RNA non-specific endonuclease/pyrophosphatase/phosphodiesterase" evidence="2">
    <location>
        <begin position="450"/>
        <end position="663"/>
    </location>
</feature>
<dbReference type="InterPro" id="IPR001604">
    <property type="entry name" value="Endo_G_ENPP1-like_dom"/>
</dbReference>
<sequence length="687" mass="75948">MSGLQEKLALLRGFNKSVQVRDPRLAEEVRDRMVNFELATEVAVPPEEIDRQVELESIAMRRQRPVLAIRENVAQLAFIDQADSEIWGERLKKARAVLDSAIPAVGRVDLRGAPLGFVGTAWLVAENVIVTNRHVALEFAARRGEGFTFKSEAAAPISSSIDFLQEIDNPAKLVFDLIRPLHIEEDGGPDIAFFEIETVAGDAKLAKPIQLATEIAETENVATIGYPAYDSRIPEPELMERIYGKVYNKKRLAPGGVTRVEAVRIWHNCTTLGGSSGSVVVDLENGKAIGLHFSGSFLATNYAVRADVVKRILNDIQAGRAVRKREAPSPQQPWPGSAASLRRADAALSALQRGGVGTATLTIPLTVSVSISMDGRASAPRGLVLPIESSSESSDFIAETEAVAADYDDRRGYASTFLGKKFVVDLPEVTRDATDVLDFEIAGQSETELRYQHFTVVMSRSRRMCFFSACNINGEQSRKSPRVAWKWDPRIPKSQQIMMECYGNPPKFSRGHMTRREDPGWGSLAEARLGNEDSMHVTNVTPQMQAFNSPIWLALEDYALQHAREDDMKISVFTGPYFGRKDPEMYGVRIPLAFWKIIAFIHDETGKLCATGYEMNQESTLQPEEEFVFGAFTSPQLQVATQVPIRSIETRSGINFGRLAGFDPLANDQESIVVAGPLLSMDQIRFV</sequence>
<dbReference type="InterPro" id="IPR020821">
    <property type="entry name" value="ENPP1-3/EXOG-like_nuc-like"/>
</dbReference>
<accession>A0AA48R9P9</accession>
<dbReference type="GO" id="GO:0003676">
    <property type="term" value="F:nucleic acid binding"/>
    <property type="evidence" value="ECO:0007669"/>
    <property type="project" value="InterPro"/>
</dbReference>
<dbReference type="GO" id="GO:0004519">
    <property type="term" value="F:endonuclease activity"/>
    <property type="evidence" value="ECO:0007669"/>
    <property type="project" value="TreeGrafter"/>
</dbReference>
<dbReference type="InterPro" id="IPR043504">
    <property type="entry name" value="Peptidase_S1_PA_chymotrypsin"/>
</dbReference>
<reference evidence="3" key="1">
    <citation type="submission" date="2023-07" db="EMBL/GenBank/DDBJ databases">
        <authorList>
            <person name="Pelsma A.J. K."/>
        </authorList>
    </citation>
    <scope>NUCLEOTIDE SEQUENCE</scope>
</reference>
<dbReference type="Gene3D" id="2.40.10.10">
    <property type="entry name" value="Trypsin-like serine proteases"/>
    <property type="match status" value="2"/>
</dbReference>
<evidence type="ECO:0000259" key="1">
    <source>
        <dbReference type="SMART" id="SM00477"/>
    </source>
</evidence>
<dbReference type="PANTHER" id="PTHR13966:SF5">
    <property type="entry name" value="ENDONUCLEASE G, MITOCHONDRIAL"/>
    <property type="match status" value="1"/>
</dbReference>